<dbReference type="Pfam" id="PF05973">
    <property type="entry name" value="Gp49"/>
    <property type="match status" value="1"/>
</dbReference>
<reference evidence="2 3" key="1">
    <citation type="submission" date="2023-12" db="EMBL/GenBank/DDBJ databases">
        <title>Baltic Sea Cyanobacteria.</title>
        <authorList>
            <person name="Delbaje E."/>
            <person name="Fewer D.P."/>
            <person name="Shishido T.K."/>
        </authorList>
    </citation>
    <scope>NUCLEOTIDE SEQUENCE [LARGE SCALE GENOMIC DNA]</scope>
    <source>
        <strain evidence="2 3">UHCC 0281</strain>
    </source>
</reference>
<evidence type="ECO:0000313" key="2">
    <source>
        <dbReference type="EMBL" id="MEA5442109.1"/>
    </source>
</evidence>
<dbReference type="RefSeq" id="WP_323356199.1">
    <property type="nucleotide sequence ID" value="NZ_JAYGHY010000013.1"/>
</dbReference>
<sequence length="111" mass="12808">MEGPFRVEYYNARVREDIEDWPVDLLARCDELLDLLEDHGPEVGLPHSKAMGGGMFELRPKGRSGIGRAFYCFCSGRVITVLHVFVKKTQKTPRRELLIARERLRNVNRHA</sequence>
<protein>
    <submittedName>
        <fullName evidence="2">Type II toxin-antitoxin system RelE/ParE family toxin</fullName>
    </submittedName>
</protein>
<keyword evidence="3" id="KW-1185">Reference proteome</keyword>
<gene>
    <name evidence="2" type="ORF">VB739_06050</name>
</gene>
<evidence type="ECO:0000313" key="3">
    <source>
        <dbReference type="Proteomes" id="UP001302329"/>
    </source>
</evidence>
<accession>A0ABU5SUC0</accession>
<keyword evidence="1" id="KW-0812">Transmembrane</keyword>
<name>A0ABU5SUC0_9CYAN</name>
<dbReference type="EMBL" id="JAYGHY010000013">
    <property type="protein sequence ID" value="MEA5442109.1"/>
    <property type="molecule type" value="Genomic_DNA"/>
</dbReference>
<organism evidence="2 3">
    <name type="scientific">Cyanobium gracile UHCC 0281</name>
    <dbReference type="NCBI Taxonomy" id="3110309"/>
    <lineage>
        <taxon>Bacteria</taxon>
        <taxon>Bacillati</taxon>
        <taxon>Cyanobacteriota</taxon>
        <taxon>Cyanophyceae</taxon>
        <taxon>Synechococcales</taxon>
        <taxon>Prochlorococcaceae</taxon>
        <taxon>Cyanobium</taxon>
    </lineage>
</organism>
<dbReference type="Proteomes" id="UP001302329">
    <property type="component" value="Unassembled WGS sequence"/>
</dbReference>
<comment type="caution">
    <text evidence="2">The sequence shown here is derived from an EMBL/GenBank/DDBJ whole genome shotgun (WGS) entry which is preliminary data.</text>
</comment>
<feature type="transmembrane region" description="Helical" evidence="1">
    <location>
        <begin position="65"/>
        <end position="86"/>
    </location>
</feature>
<keyword evidence="1" id="KW-1133">Transmembrane helix</keyword>
<proteinExistence type="predicted"/>
<evidence type="ECO:0000256" key="1">
    <source>
        <dbReference type="SAM" id="Phobius"/>
    </source>
</evidence>
<dbReference type="InterPro" id="IPR009241">
    <property type="entry name" value="HigB-like"/>
</dbReference>
<keyword evidence="1" id="KW-0472">Membrane</keyword>